<comment type="caution">
    <text evidence="1">The sequence shown here is derived from an EMBL/GenBank/DDBJ whole genome shotgun (WGS) entry which is preliminary data.</text>
</comment>
<accession>A0A9Q3MCH2</accession>
<sequence length="155" mass="17672">MGRSSVGTKAAYSYRSDAAVPDFADDRPLIVFDGECVFCSGWVKFALKHDRKRRYRFVAAQTPLGQALYRHYGLDARDYETNILIEEGRAFFKSDGSIRMVAGLGFPYSLVKLFRLMPRRAADALYEFIARNRLKIAGRQSCMVPTPEQRSRFIA</sequence>
<dbReference type="InterPro" id="IPR007263">
    <property type="entry name" value="DCC1-like"/>
</dbReference>
<reference evidence="1" key="1">
    <citation type="submission" date="2020-04" db="EMBL/GenBank/DDBJ databases">
        <title>Global-level population genomics: horizontal gene transfer, symbiosis and evolution in Rhizobia.</title>
        <authorList>
            <person name="Gai Y."/>
        </authorList>
    </citation>
    <scope>NUCLEOTIDE SEQUENCE</scope>
    <source>
        <strain evidence="1">BLR57</strain>
    </source>
</reference>
<dbReference type="InterPro" id="IPR052927">
    <property type="entry name" value="DCC_oxidoreductase"/>
</dbReference>
<gene>
    <name evidence="1" type="ORF">HJB63_30190</name>
</gene>
<dbReference type="Pfam" id="PF04134">
    <property type="entry name" value="DCC1-like"/>
    <property type="match status" value="1"/>
</dbReference>
<dbReference type="GO" id="GO:0015035">
    <property type="term" value="F:protein-disulfide reductase activity"/>
    <property type="evidence" value="ECO:0007669"/>
    <property type="project" value="InterPro"/>
</dbReference>
<dbReference type="RefSeq" id="WP_221134104.1">
    <property type="nucleotide sequence ID" value="NZ_JABDYC010000016.1"/>
</dbReference>
<protein>
    <submittedName>
        <fullName evidence="1">DUF393 domain-containing protein</fullName>
    </submittedName>
</protein>
<proteinExistence type="predicted"/>
<dbReference type="Proteomes" id="UP000749740">
    <property type="component" value="Unassembled WGS sequence"/>
</dbReference>
<dbReference type="EMBL" id="JABDYC010000016">
    <property type="protein sequence ID" value="MBX5026788.1"/>
    <property type="molecule type" value="Genomic_DNA"/>
</dbReference>
<evidence type="ECO:0000313" key="2">
    <source>
        <dbReference type="Proteomes" id="UP000749740"/>
    </source>
</evidence>
<name>A0A9Q3MCH2_9HYPH</name>
<organism evidence="1 2">
    <name type="scientific">Rhizobium lentis</name>
    <dbReference type="NCBI Taxonomy" id="1138194"/>
    <lineage>
        <taxon>Bacteria</taxon>
        <taxon>Pseudomonadati</taxon>
        <taxon>Pseudomonadota</taxon>
        <taxon>Alphaproteobacteria</taxon>
        <taxon>Hyphomicrobiales</taxon>
        <taxon>Rhizobiaceae</taxon>
        <taxon>Rhizobium/Agrobacterium group</taxon>
        <taxon>Rhizobium</taxon>
    </lineage>
</organism>
<dbReference type="PANTHER" id="PTHR33639:SF2">
    <property type="entry name" value="DUF393 DOMAIN-CONTAINING PROTEIN"/>
    <property type="match status" value="1"/>
</dbReference>
<dbReference type="PANTHER" id="PTHR33639">
    <property type="entry name" value="THIOL-DISULFIDE OXIDOREDUCTASE DCC"/>
    <property type="match status" value="1"/>
</dbReference>
<evidence type="ECO:0000313" key="1">
    <source>
        <dbReference type="EMBL" id="MBX5026788.1"/>
    </source>
</evidence>
<dbReference type="AlphaFoldDB" id="A0A9Q3MCH2"/>